<dbReference type="Gene3D" id="3.40.50.1000">
    <property type="entry name" value="HAD superfamily/HAD-like"/>
    <property type="match status" value="1"/>
</dbReference>
<evidence type="ECO:0000313" key="2">
    <source>
        <dbReference type="EMBL" id="KAL2039639.1"/>
    </source>
</evidence>
<evidence type="ECO:0008006" key="4">
    <source>
        <dbReference type="Google" id="ProtNLM"/>
    </source>
</evidence>
<evidence type="ECO:0000256" key="1">
    <source>
        <dbReference type="ARBA" id="ARBA00022801"/>
    </source>
</evidence>
<dbReference type="PANTHER" id="PTHR43316">
    <property type="entry name" value="HYDROLASE, HALOACID DELAHOGENASE-RELATED"/>
    <property type="match status" value="1"/>
</dbReference>
<keyword evidence="1" id="KW-0378">Hydrolase</keyword>
<dbReference type="PANTHER" id="PTHR43316:SF3">
    <property type="entry name" value="HALOACID DEHALOGENASE, TYPE II (AFU_ORTHOLOGUE AFUA_2G07750)-RELATED"/>
    <property type="match status" value="1"/>
</dbReference>
<reference evidence="2 3" key="1">
    <citation type="submission" date="2024-09" db="EMBL/GenBank/DDBJ databases">
        <title>Rethinking Asexuality: The Enigmatic Case of Functional Sexual Genes in Lepraria (Stereocaulaceae).</title>
        <authorList>
            <person name="Doellman M."/>
            <person name="Sun Y."/>
            <person name="Barcenas-Pena A."/>
            <person name="Lumbsch H.T."/>
            <person name="Grewe F."/>
        </authorList>
    </citation>
    <scope>NUCLEOTIDE SEQUENCE [LARGE SCALE GENOMIC DNA]</scope>
    <source>
        <strain evidence="2 3">Mercado 3170</strain>
    </source>
</reference>
<dbReference type="InterPro" id="IPR051540">
    <property type="entry name" value="S-2-haloacid_dehalogenase"/>
</dbReference>
<dbReference type="Proteomes" id="UP001590950">
    <property type="component" value="Unassembled WGS sequence"/>
</dbReference>
<comment type="caution">
    <text evidence="2">The sequence shown here is derived from an EMBL/GenBank/DDBJ whole genome shotgun (WGS) entry which is preliminary data.</text>
</comment>
<dbReference type="SUPFAM" id="SSF56784">
    <property type="entry name" value="HAD-like"/>
    <property type="match status" value="1"/>
</dbReference>
<name>A0ABR4A2B0_9LECA</name>
<dbReference type="InterPro" id="IPR036412">
    <property type="entry name" value="HAD-like_sf"/>
</dbReference>
<proteinExistence type="predicted"/>
<evidence type="ECO:0000313" key="3">
    <source>
        <dbReference type="Proteomes" id="UP001590950"/>
    </source>
</evidence>
<dbReference type="InterPro" id="IPR023214">
    <property type="entry name" value="HAD_sf"/>
</dbReference>
<organism evidence="2 3">
    <name type="scientific">Stereocaulon virgatum</name>
    <dbReference type="NCBI Taxonomy" id="373712"/>
    <lineage>
        <taxon>Eukaryota</taxon>
        <taxon>Fungi</taxon>
        <taxon>Dikarya</taxon>
        <taxon>Ascomycota</taxon>
        <taxon>Pezizomycotina</taxon>
        <taxon>Lecanoromycetes</taxon>
        <taxon>OSLEUM clade</taxon>
        <taxon>Lecanoromycetidae</taxon>
        <taxon>Lecanorales</taxon>
        <taxon>Lecanorineae</taxon>
        <taxon>Stereocaulaceae</taxon>
        <taxon>Stereocaulon</taxon>
    </lineage>
</organism>
<keyword evidence="3" id="KW-1185">Reference proteome</keyword>
<protein>
    <recommendedName>
        <fullName evidence="4">Haloacid dehalogenase</fullName>
    </recommendedName>
</protein>
<sequence>MKDHAKLPWSYIFSAEQFGAYKPHPAVYLGACEKLGLEPGQCAMVASHLNELKAAKECGLQAIYIERPGEESWDAEQVQEAKESDWVTLWVGLDDKVVGGGILEVLRELRDRWLCSVD</sequence>
<dbReference type="Pfam" id="PF00702">
    <property type="entry name" value="Hydrolase"/>
    <property type="match status" value="1"/>
</dbReference>
<dbReference type="PRINTS" id="PR00413">
    <property type="entry name" value="HADHALOGNASE"/>
</dbReference>
<accession>A0ABR4A2B0</accession>
<gene>
    <name evidence="2" type="ORF">N7G274_007498</name>
</gene>
<dbReference type="EMBL" id="JBEFKJ010000024">
    <property type="protein sequence ID" value="KAL2039639.1"/>
    <property type="molecule type" value="Genomic_DNA"/>
</dbReference>
<dbReference type="InterPro" id="IPR006439">
    <property type="entry name" value="HAD-SF_hydro_IA"/>
</dbReference>